<dbReference type="InterPro" id="IPR029481">
    <property type="entry name" value="ABC_trans_N"/>
</dbReference>
<keyword evidence="14" id="KW-1185">Reference proteome</keyword>
<evidence type="ECO:0000256" key="10">
    <source>
        <dbReference type="SAM" id="MobiDB-lite"/>
    </source>
</evidence>
<feature type="transmembrane region" description="Helical" evidence="11">
    <location>
        <begin position="803"/>
        <end position="824"/>
    </location>
</feature>
<sequence length="1529" mass="170886">MEKQTEISSVSLSSGFYPRAGATESFLSAQMMANDETKSINSFDKAQAEEITQFAQKFTYASRAASLKSKPSKPTISGYPSVLSFGSFGNIADTILKTTVNADGTDREKLDNTAAAAKEPVTFHDHMDTTNPQLNPFSEDFNAYTWAKHLVNAKVRNPERYPSRSAGISFENLGAYGYSRGSDYQPNVLNTVMKLKSIFSNNKGGRVEILRNFNGVVKKGETCVVLGRPGSGCTTFLKAIACDTYGFNLTDDTKANYQGIPREDIMSNFRGEVVYNAEQDIHFPHLTVGQTLKFAALARTPENRLPGVSRDEWATHVRDVVMASFGLLHTLNTKVGDDFIRGVSGGERKRVSIAEVVLSSSPLQCWDNSTRGLDSATALEFIKYLKIGADLSDASIFVSLYQASQDAYDLFDKVTVLYEGRQIYFGSTKTARQFFENMGYMCVDRQTTADFLTSLTSPSERVVRPGFEHKVPRTADEFAAYWEQSQEYRELMGDIAIFNINFPLGGPSVDNFRASRVAEQAKLTREKSPYNLSFPMQVSLCTKRGFQRLLGDMELPLTTIIGNTILAFIFASVFYNTQPNTNSFFARGVIIFFSVLFNALTASVEILSLYMQRPIVEKQSRYAFYHPSAEAISSFIVDLPCKILSALGFNIVLYFLSNLRREAGPFFIFFLFAFLCTLVMSSIFRTMSCVTKSLEEAMTPATMLIIVLVVTTGFVIPPIDIPPWIKWLSYINPMSYAYEAMMVNEFRHRQFECSAFVPSGPGYENITTGLQRSCTAVGSLPGYDVVEGNDYLWQAYHYLPGHLWRNLGIVIAFFVFFSLTYIYAAETMKGQQSKGEVLVFPRGHKSLNKIKGGADDEEAIPEPRSNGNSTMWVDDATTSDNQLKQLSKGVFQWRNVCYDIKIKGEPRRILNQVDGWVQPGTLTALMGASGAGKTTLLDVLANRATVGVISGEMLVNGNARNNSFQRETGYVQQQDIHLSTSTVREALEFSAVLRQSSIYTRKEKIAYVDEVIRLLEMEAYADAVVGVPGEGLNIEQRKRLTIGVELAARPDLLLFLDEPTSGLDSQTAWSICSLMKKLTQSGQAIMCTIHQPSALLFQEFDRLLLLKKGGETVYFGDIGPGAATMIDYFERNGAQTKCPPDANPAEWMLRAIGAAPGTKPSQDWFAVWQQSREYQQLHEHLDSLAAAGRQRQTTIADMTPSTSFAAPMSTQIYEVTKRFAQQLWRTPTYIYSKIALCVISPLFVGVTYWKTDNTMQGLQNQMFSMFTVMIVFGPLIEQMMPHFVIQRNIYEKRELPSRTYSWVSFMVSNIMTEIPWQMLMSVFCFLCYYYPVGFYRTAETSERGGMFFLVMWVFFLFASTFGHLLIAAIDIPDTGGSLANLLFILCLIFCGILATPEALPGFWIFMYRVSPLTYIVAALMASGLTNLEIQCAPNEIVHFDSPTNLTCGDYMSTFLTNMGGTLLDSTASGTCSYCPMVNANEYLAKIHAHLDEGWRNFGIMFAYIAFNIIGAMAIFYFARMPKAPKIKTI</sequence>
<evidence type="ECO:0000256" key="9">
    <source>
        <dbReference type="ARBA" id="ARBA00023136"/>
    </source>
</evidence>
<gene>
    <name evidence="13" type="ORF">BN980_GECA24s00681g</name>
</gene>
<feature type="transmembrane region" description="Helical" evidence="11">
    <location>
        <begin position="589"/>
        <end position="610"/>
    </location>
</feature>
<dbReference type="Pfam" id="PF01061">
    <property type="entry name" value="ABC2_membrane"/>
    <property type="match status" value="2"/>
</dbReference>
<evidence type="ECO:0000256" key="1">
    <source>
        <dbReference type="ARBA" id="ARBA00004141"/>
    </source>
</evidence>
<dbReference type="InterPro" id="IPR003439">
    <property type="entry name" value="ABC_transporter-like_ATP-bd"/>
</dbReference>
<dbReference type="InterPro" id="IPR027417">
    <property type="entry name" value="P-loop_NTPase"/>
</dbReference>
<dbReference type="InterPro" id="IPR034003">
    <property type="entry name" value="ABCG_PDR_2"/>
</dbReference>
<comment type="subcellular location">
    <subcellularLocation>
        <location evidence="1">Membrane</location>
        <topology evidence="1">Multi-pass membrane protein</topology>
    </subcellularLocation>
</comment>
<dbReference type="GO" id="GO:0016020">
    <property type="term" value="C:membrane"/>
    <property type="evidence" value="ECO:0007669"/>
    <property type="project" value="UniProtKB-SubCell"/>
</dbReference>
<feature type="transmembrane region" description="Helical" evidence="11">
    <location>
        <begin position="697"/>
        <end position="719"/>
    </location>
</feature>
<feature type="transmembrane region" description="Helical" evidence="11">
    <location>
        <begin position="1381"/>
        <end position="1405"/>
    </location>
</feature>
<keyword evidence="4 11" id="KW-0812">Transmembrane</keyword>
<dbReference type="GO" id="GO:0005524">
    <property type="term" value="F:ATP binding"/>
    <property type="evidence" value="ECO:0007669"/>
    <property type="project" value="UniProtKB-KW"/>
</dbReference>
<comment type="caution">
    <text evidence="13">The sequence shown here is derived from an EMBL/GenBank/DDBJ whole genome shotgun (WGS) entry which is preliminary data.</text>
</comment>
<feature type="transmembrane region" description="Helical" evidence="11">
    <location>
        <begin position="1314"/>
        <end position="1332"/>
    </location>
</feature>
<dbReference type="GO" id="GO:0140359">
    <property type="term" value="F:ABC-type transporter activity"/>
    <property type="evidence" value="ECO:0007669"/>
    <property type="project" value="InterPro"/>
</dbReference>
<feature type="transmembrane region" description="Helical" evidence="11">
    <location>
        <begin position="631"/>
        <end position="657"/>
    </location>
</feature>
<comment type="similarity">
    <text evidence="2">Belongs to the ABC transporter superfamily. ABCG family. PDR (TC 3.A.1.205) subfamily.</text>
</comment>
<dbReference type="CDD" id="cd03232">
    <property type="entry name" value="ABCG_PDR_domain2"/>
    <property type="match status" value="1"/>
</dbReference>
<dbReference type="GO" id="GO:0016887">
    <property type="term" value="F:ATP hydrolysis activity"/>
    <property type="evidence" value="ECO:0007669"/>
    <property type="project" value="InterPro"/>
</dbReference>
<keyword evidence="6" id="KW-0547">Nucleotide-binding</keyword>
<dbReference type="InterPro" id="IPR043926">
    <property type="entry name" value="ABCG_dom"/>
</dbReference>
<dbReference type="PROSITE" id="PS00211">
    <property type="entry name" value="ABC_TRANSPORTER_1"/>
    <property type="match status" value="1"/>
</dbReference>
<evidence type="ECO:0000256" key="11">
    <source>
        <dbReference type="SAM" id="Phobius"/>
    </source>
</evidence>
<evidence type="ECO:0000256" key="2">
    <source>
        <dbReference type="ARBA" id="ARBA00006012"/>
    </source>
</evidence>
<keyword evidence="7 13" id="KW-0067">ATP-binding</keyword>
<feature type="region of interest" description="Disordered" evidence="10">
    <location>
        <begin position="851"/>
        <end position="874"/>
    </location>
</feature>
<dbReference type="PANTHER" id="PTHR19241">
    <property type="entry name" value="ATP-BINDING CASSETTE TRANSPORTER"/>
    <property type="match status" value="1"/>
</dbReference>
<dbReference type="Proteomes" id="UP000242525">
    <property type="component" value="Unassembled WGS sequence"/>
</dbReference>
<dbReference type="PROSITE" id="PS50893">
    <property type="entry name" value="ABC_TRANSPORTER_2"/>
    <property type="match status" value="2"/>
</dbReference>
<dbReference type="Pfam" id="PF14510">
    <property type="entry name" value="ABC_trans_N"/>
    <property type="match status" value="1"/>
</dbReference>
<dbReference type="EMBL" id="CCBN010000024">
    <property type="protein sequence ID" value="CDO57693.1"/>
    <property type="molecule type" value="Genomic_DNA"/>
</dbReference>
<feature type="domain" description="ABC transporter" evidence="12">
    <location>
        <begin position="193"/>
        <end position="444"/>
    </location>
</feature>
<dbReference type="FunFam" id="3.40.50.300:FF:000054">
    <property type="entry name" value="ABC multidrug transporter atrF"/>
    <property type="match status" value="1"/>
</dbReference>
<dbReference type="SUPFAM" id="SSF52540">
    <property type="entry name" value="P-loop containing nucleoside triphosphate hydrolases"/>
    <property type="match status" value="2"/>
</dbReference>
<evidence type="ECO:0000256" key="4">
    <source>
        <dbReference type="ARBA" id="ARBA00022692"/>
    </source>
</evidence>
<evidence type="ECO:0000259" key="12">
    <source>
        <dbReference type="PROSITE" id="PS50893"/>
    </source>
</evidence>
<dbReference type="InterPro" id="IPR010929">
    <property type="entry name" value="PDR_CDR_ABC"/>
</dbReference>
<dbReference type="Pfam" id="PF06422">
    <property type="entry name" value="PDR_CDR"/>
    <property type="match status" value="1"/>
</dbReference>
<dbReference type="InterPro" id="IPR034001">
    <property type="entry name" value="ABCG_PDR_1"/>
</dbReference>
<keyword evidence="8 11" id="KW-1133">Transmembrane helix</keyword>
<dbReference type="InterPro" id="IPR003593">
    <property type="entry name" value="AAA+_ATPase"/>
</dbReference>
<reference evidence="13" key="1">
    <citation type="submission" date="2014-03" db="EMBL/GenBank/DDBJ databases">
        <authorList>
            <person name="Casaregola S."/>
        </authorList>
    </citation>
    <scope>NUCLEOTIDE SEQUENCE [LARGE SCALE GENOMIC DNA]</scope>
    <source>
        <strain evidence="13">CLIB 918</strain>
    </source>
</reference>
<feature type="transmembrane region" description="Helical" evidence="11">
    <location>
        <begin position="1228"/>
        <end position="1249"/>
    </location>
</feature>
<protein>
    <submittedName>
        <fullName evidence="13">Similar to Saccharomyces cerevisiae YOR153W PDR5 Plasma membrane ATP-binding cassette (ABC) transporter</fullName>
    </submittedName>
</protein>
<evidence type="ECO:0000256" key="8">
    <source>
        <dbReference type="ARBA" id="ARBA00022989"/>
    </source>
</evidence>
<keyword evidence="3" id="KW-0813">Transport</keyword>
<evidence type="ECO:0000256" key="3">
    <source>
        <dbReference type="ARBA" id="ARBA00022448"/>
    </source>
</evidence>
<evidence type="ECO:0000256" key="5">
    <source>
        <dbReference type="ARBA" id="ARBA00022737"/>
    </source>
</evidence>
<keyword evidence="9 11" id="KW-0472">Membrane</keyword>
<feature type="transmembrane region" description="Helical" evidence="11">
    <location>
        <begin position="663"/>
        <end position="685"/>
    </location>
</feature>
<dbReference type="Gene3D" id="3.40.50.300">
    <property type="entry name" value="P-loop containing nucleotide triphosphate hydrolases"/>
    <property type="match status" value="2"/>
</dbReference>
<feature type="transmembrane region" description="Helical" evidence="11">
    <location>
        <begin position="1497"/>
        <end position="1518"/>
    </location>
</feature>
<feature type="transmembrane region" description="Helical" evidence="11">
    <location>
        <begin position="1261"/>
        <end position="1285"/>
    </location>
</feature>
<feature type="transmembrane region" description="Helical" evidence="11">
    <location>
        <begin position="1344"/>
        <end position="1369"/>
    </location>
</feature>
<dbReference type="STRING" id="1173061.A0A0J9XKD0"/>
<evidence type="ECO:0000256" key="6">
    <source>
        <dbReference type="ARBA" id="ARBA00022741"/>
    </source>
</evidence>
<proteinExistence type="inferred from homology"/>
<keyword evidence="5" id="KW-0677">Repeat</keyword>
<feature type="domain" description="ABC transporter" evidence="12">
    <location>
        <begin position="891"/>
        <end position="1134"/>
    </location>
</feature>
<evidence type="ECO:0000313" key="14">
    <source>
        <dbReference type="Proteomes" id="UP000242525"/>
    </source>
</evidence>
<accession>A0A0J9XKD0</accession>
<name>A0A0J9XKD0_GEOCN</name>
<feature type="compositionally biased region" description="Polar residues" evidence="10">
    <location>
        <begin position="865"/>
        <end position="874"/>
    </location>
</feature>
<dbReference type="Pfam" id="PF00005">
    <property type="entry name" value="ABC_tran"/>
    <property type="match status" value="2"/>
</dbReference>
<evidence type="ECO:0000313" key="13">
    <source>
        <dbReference type="EMBL" id="CDO57693.1"/>
    </source>
</evidence>
<dbReference type="SMART" id="SM00382">
    <property type="entry name" value="AAA"/>
    <property type="match status" value="2"/>
</dbReference>
<dbReference type="CDD" id="cd03233">
    <property type="entry name" value="ABCG_PDR_domain1"/>
    <property type="match status" value="1"/>
</dbReference>
<evidence type="ECO:0000256" key="7">
    <source>
        <dbReference type="ARBA" id="ARBA00022840"/>
    </source>
</evidence>
<dbReference type="OrthoDB" id="245989at2759"/>
<feature type="transmembrane region" description="Helical" evidence="11">
    <location>
        <begin position="555"/>
        <end position="577"/>
    </location>
</feature>
<dbReference type="InterPro" id="IPR013525">
    <property type="entry name" value="ABC2_TM"/>
</dbReference>
<dbReference type="InterPro" id="IPR017871">
    <property type="entry name" value="ABC_transporter-like_CS"/>
</dbReference>
<dbReference type="Pfam" id="PF19055">
    <property type="entry name" value="ABC2_membrane_7"/>
    <property type="match status" value="1"/>
</dbReference>
<organism evidence="13 14">
    <name type="scientific">Geotrichum candidum</name>
    <name type="common">Oospora lactis</name>
    <name type="synonym">Dipodascus geotrichum</name>
    <dbReference type="NCBI Taxonomy" id="1173061"/>
    <lineage>
        <taxon>Eukaryota</taxon>
        <taxon>Fungi</taxon>
        <taxon>Dikarya</taxon>
        <taxon>Ascomycota</taxon>
        <taxon>Saccharomycotina</taxon>
        <taxon>Dipodascomycetes</taxon>
        <taxon>Dipodascales</taxon>
        <taxon>Dipodascaceae</taxon>
        <taxon>Geotrichum</taxon>
    </lineage>
</organism>